<keyword evidence="2 5" id="KW-0812">Transmembrane</keyword>
<feature type="transmembrane region" description="Helical" evidence="5">
    <location>
        <begin position="142"/>
        <end position="162"/>
    </location>
</feature>
<evidence type="ECO:0000256" key="3">
    <source>
        <dbReference type="ARBA" id="ARBA00022989"/>
    </source>
</evidence>
<evidence type="ECO:0000256" key="2">
    <source>
        <dbReference type="ARBA" id="ARBA00022692"/>
    </source>
</evidence>
<dbReference type="SUPFAM" id="SSF90112">
    <property type="entry name" value="Neurotransmitter-gated ion-channel transmembrane pore"/>
    <property type="match status" value="1"/>
</dbReference>
<dbReference type="GO" id="GO:0004888">
    <property type="term" value="F:transmembrane signaling receptor activity"/>
    <property type="evidence" value="ECO:0007669"/>
    <property type="project" value="InterPro"/>
</dbReference>
<dbReference type="GO" id="GO:0005230">
    <property type="term" value="F:extracellular ligand-gated monoatomic ion channel activity"/>
    <property type="evidence" value="ECO:0007669"/>
    <property type="project" value="InterPro"/>
</dbReference>
<dbReference type="InterPro" id="IPR006201">
    <property type="entry name" value="Neur_channel"/>
</dbReference>
<feature type="domain" description="Neurotransmitter-gated ion-channel transmembrane" evidence="7">
    <location>
        <begin position="145"/>
        <end position="227"/>
    </location>
</feature>
<dbReference type="SUPFAM" id="SSF63712">
    <property type="entry name" value="Nicotinic receptor ligand binding domain-like"/>
    <property type="match status" value="1"/>
</dbReference>
<dbReference type="InterPro" id="IPR038050">
    <property type="entry name" value="Neuro_actylchol_rec"/>
</dbReference>
<protein>
    <recommendedName>
        <fullName evidence="10">Neurotransmitter-gated ion-channel ligand-binding domain-containing protein</fullName>
    </recommendedName>
</protein>
<dbReference type="GO" id="GO:0016020">
    <property type="term" value="C:membrane"/>
    <property type="evidence" value="ECO:0007669"/>
    <property type="project" value="UniProtKB-SubCell"/>
</dbReference>
<comment type="subcellular location">
    <subcellularLocation>
        <location evidence="1">Membrane</location>
        <topology evidence="1">Multi-pass membrane protein</topology>
    </subcellularLocation>
</comment>
<feature type="non-terminal residue" evidence="8">
    <location>
        <position position="1"/>
    </location>
</feature>
<dbReference type="Proteomes" id="UP000034805">
    <property type="component" value="Unassembled WGS sequence"/>
</dbReference>
<feature type="domain" description="Neurotransmitter-gated ion-channel ligand-binding" evidence="6">
    <location>
        <begin position="2"/>
        <end position="116"/>
    </location>
</feature>
<comment type="caution">
    <text evidence="8">The sequence shown here is derived from an EMBL/GenBank/DDBJ whole genome shotgun (WGS) entry which is preliminary data.</text>
</comment>
<feature type="transmembrane region" description="Helical" evidence="5">
    <location>
        <begin position="174"/>
        <end position="191"/>
    </location>
</feature>
<organism evidence="8 9">
    <name type="scientific">Scleropages formosus</name>
    <name type="common">Asian bonytongue</name>
    <name type="synonym">Osteoglossum formosum</name>
    <dbReference type="NCBI Taxonomy" id="113540"/>
    <lineage>
        <taxon>Eukaryota</taxon>
        <taxon>Metazoa</taxon>
        <taxon>Chordata</taxon>
        <taxon>Craniata</taxon>
        <taxon>Vertebrata</taxon>
        <taxon>Euteleostomi</taxon>
        <taxon>Actinopterygii</taxon>
        <taxon>Neopterygii</taxon>
        <taxon>Teleostei</taxon>
        <taxon>Osteoglossocephala</taxon>
        <taxon>Osteoglossomorpha</taxon>
        <taxon>Osteoglossiformes</taxon>
        <taxon>Osteoglossidae</taxon>
        <taxon>Scleropages</taxon>
    </lineage>
</organism>
<evidence type="ECO:0000313" key="9">
    <source>
        <dbReference type="Proteomes" id="UP000034805"/>
    </source>
</evidence>
<dbReference type="InterPro" id="IPR006202">
    <property type="entry name" value="Neur_chan_lig-bd"/>
</dbReference>
<sequence>DWKDPDLTWNTSTYPYDLVVLPVEDIWTPSLSVKNALSSTTVPFSSDLVVYSNSQVEYSFYMQIDVGCEINLFRYPFASDSCPVFLNGWDAQGCGINLIYSNITVMNKNRGDWQTVSVQRKMDQSGHVYLWVTVSVRSFTPFVTLVLPSLLIMMADIFSFVLPFEGGERNTFKVTLVLSFVMFLLILSNILPGGNTCSPLIQYHFTICLILLVLSMMQSMVVSRLVEDSSLFSCSVPRWLKGKRNKDTQEEDKVNYQ</sequence>
<evidence type="ECO:0000259" key="6">
    <source>
        <dbReference type="Pfam" id="PF02931"/>
    </source>
</evidence>
<evidence type="ECO:0008006" key="10">
    <source>
        <dbReference type="Google" id="ProtNLM"/>
    </source>
</evidence>
<proteinExistence type="predicted"/>
<dbReference type="EMBL" id="JARO02012356">
    <property type="protein sequence ID" value="KPP59311.1"/>
    <property type="molecule type" value="Genomic_DNA"/>
</dbReference>
<name>A0A0P7UJG0_SCLFO</name>
<dbReference type="InterPro" id="IPR036734">
    <property type="entry name" value="Neur_chan_lig-bd_sf"/>
</dbReference>
<evidence type="ECO:0000313" key="8">
    <source>
        <dbReference type="EMBL" id="KPP59311.1"/>
    </source>
</evidence>
<gene>
    <name evidence="8" type="ORF">Z043_122780</name>
</gene>
<dbReference type="Pfam" id="PF02932">
    <property type="entry name" value="Neur_chan_memb"/>
    <property type="match status" value="1"/>
</dbReference>
<dbReference type="InterPro" id="IPR006029">
    <property type="entry name" value="Neurotrans-gated_channel_TM"/>
</dbReference>
<evidence type="ECO:0000259" key="7">
    <source>
        <dbReference type="Pfam" id="PF02932"/>
    </source>
</evidence>
<dbReference type="Pfam" id="PF02931">
    <property type="entry name" value="Neur_chan_LBD"/>
    <property type="match status" value="1"/>
</dbReference>
<dbReference type="AlphaFoldDB" id="A0A0P7UJG0"/>
<dbReference type="Gene3D" id="2.70.170.10">
    <property type="entry name" value="Neurotransmitter-gated ion-channel ligand-binding domain"/>
    <property type="match status" value="1"/>
</dbReference>
<evidence type="ECO:0000256" key="1">
    <source>
        <dbReference type="ARBA" id="ARBA00004141"/>
    </source>
</evidence>
<feature type="non-terminal residue" evidence="8">
    <location>
        <position position="257"/>
    </location>
</feature>
<keyword evidence="4 5" id="KW-0472">Membrane</keyword>
<reference evidence="8 9" key="1">
    <citation type="submission" date="2015-08" db="EMBL/GenBank/DDBJ databases">
        <title>The genome of the Asian arowana (Scleropages formosus).</title>
        <authorList>
            <person name="Tan M.H."/>
            <person name="Gan H.M."/>
            <person name="Croft L.J."/>
            <person name="Austin C.M."/>
        </authorList>
    </citation>
    <scope>NUCLEOTIDE SEQUENCE [LARGE SCALE GENOMIC DNA]</scope>
    <source>
        <strain evidence="8">Aro1</strain>
    </source>
</reference>
<evidence type="ECO:0000256" key="5">
    <source>
        <dbReference type="SAM" id="Phobius"/>
    </source>
</evidence>
<accession>A0A0P7UJG0</accession>
<dbReference type="Gene3D" id="1.20.58.390">
    <property type="entry name" value="Neurotransmitter-gated ion-channel transmembrane domain"/>
    <property type="match status" value="1"/>
</dbReference>
<feature type="transmembrane region" description="Helical" evidence="5">
    <location>
        <begin position="203"/>
        <end position="222"/>
    </location>
</feature>
<dbReference type="PANTHER" id="PTHR18945">
    <property type="entry name" value="NEUROTRANSMITTER GATED ION CHANNEL"/>
    <property type="match status" value="1"/>
</dbReference>
<keyword evidence="3 5" id="KW-1133">Transmembrane helix</keyword>
<evidence type="ECO:0000256" key="4">
    <source>
        <dbReference type="ARBA" id="ARBA00023136"/>
    </source>
</evidence>
<dbReference type="InterPro" id="IPR036719">
    <property type="entry name" value="Neuro-gated_channel_TM_sf"/>
</dbReference>